<feature type="signal peptide" evidence="1">
    <location>
        <begin position="1"/>
        <end position="26"/>
    </location>
</feature>
<gene>
    <name evidence="2" type="ORF">O0554_20370</name>
</gene>
<proteinExistence type="predicted"/>
<organism evidence="2 3">
    <name type="scientific">Brevibacillus laterosporus</name>
    <name type="common">Bacillus laterosporus</name>
    <dbReference type="NCBI Taxonomy" id="1465"/>
    <lineage>
        <taxon>Bacteria</taxon>
        <taxon>Bacillati</taxon>
        <taxon>Bacillota</taxon>
        <taxon>Bacilli</taxon>
        <taxon>Bacillales</taxon>
        <taxon>Paenibacillaceae</taxon>
        <taxon>Brevibacillus</taxon>
    </lineage>
</organism>
<dbReference type="InterPro" id="IPR013783">
    <property type="entry name" value="Ig-like_fold"/>
</dbReference>
<accession>A0AAP3DJP7</accession>
<sequence length="151" mass="17099">MKLFKSTVVAMTLVAGLSTFSVGVSASENQQVKPKSVSLQTDTSTQALRMSYELNRLMRETKTREFYVDSKTDVTFTLLQWRGDGKRDGYPKVTYKLMNPNGEISVKEVYGQITTEGDFKITFPNLPPGSYYIHIINNSDFPIHGFGYVEY</sequence>
<protein>
    <submittedName>
        <fullName evidence="2">Prealbumin-like fold domain-containing protein</fullName>
    </submittedName>
</protein>
<dbReference type="Gene3D" id="2.60.40.10">
    <property type="entry name" value="Immunoglobulins"/>
    <property type="match status" value="1"/>
</dbReference>
<name>A0AAP3DJP7_BRELA</name>
<dbReference type="RefSeq" id="WP_104149628.1">
    <property type="nucleotide sequence ID" value="NZ_JANSGW010000032.1"/>
</dbReference>
<dbReference type="EMBL" id="JAPTNE010000032">
    <property type="protein sequence ID" value="MCZ0809227.1"/>
    <property type="molecule type" value="Genomic_DNA"/>
</dbReference>
<feature type="chain" id="PRO_5042963020" evidence="1">
    <location>
        <begin position="27"/>
        <end position="151"/>
    </location>
</feature>
<evidence type="ECO:0000313" key="3">
    <source>
        <dbReference type="Proteomes" id="UP001077662"/>
    </source>
</evidence>
<evidence type="ECO:0000313" key="2">
    <source>
        <dbReference type="EMBL" id="MCZ0809227.1"/>
    </source>
</evidence>
<dbReference type="Proteomes" id="UP001077662">
    <property type="component" value="Unassembled WGS sequence"/>
</dbReference>
<dbReference type="AlphaFoldDB" id="A0AAP3DJP7"/>
<comment type="caution">
    <text evidence="2">The sequence shown here is derived from an EMBL/GenBank/DDBJ whole genome shotgun (WGS) entry which is preliminary data.</text>
</comment>
<keyword evidence="1" id="KW-0732">Signal</keyword>
<reference evidence="2" key="1">
    <citation type="submission" date="2022-09" db="EMBL/GenBank/DDBJ databases">
        <title>Genome analysis and characterization of larvicidal activity of Brevibacillus strains.</title>
        <authorList>
            <person name="Patrusheva E.V."/>
            <person name="Izotova A.O."/>
            <person name="Toshchakov S.V."/>
            <person name="Sineoky S.P."/>
        </authorList>
    </citation>
    <scope>NUCLEOTIDE SEQUENCE</scope>
    <source>
        <strain evidence="2">VKPM_B-13247</strain>
    </source>
</reference>
<evidence type="ECO:0000256" key="1">
    <source>
        <dbReference type="SAM" id="SignalP"/>
    </source>
</evidence>